<evidence type="ECO:0000256" key="7">
    <source>
        <dbReference type="SAM" id="SignalP"/>
    </source>
</evidence>
<evidence type="ECO:0000259" key="8">
    <source>
        <dbReference type="PROSITE" id="PS50835"/>
    </source>
</evidence>
<keyword evidence="10" id="KW-1185">Reference proteome</keyword>
<keyword evidence="6" id="KW-0393">Immunoglobulin domain</keyword>
<dbReference type="FunFam" id="2.60.40.10:FF:000188">
    <property type="entry name" value="Interleukin-1 receptor accessory protein-like 1"/>
    <property type="match status" value="1"/>
</dbReference>
<evidence type="ECO:0000313" key="10">
    <source>
        <dbReference type="Proteomes" id="UP000472262"/>
    </source>
</evidence>
<comment type="similarity">
    <text evidence="1">Belongs to the interleukin-1 receptor family.</text>
</comment>
<feature type="domain" description="Ig-like" evidence="8">
    <location>
        <begin position="153"/>
        <end position="224"/>
    </location>
</feature>
<reference evidence="9" key="1">
    <citation type="submission" date="2025-08" db="UniProtKB">
        <authorList>
            <consortium name="Ensembl"/>
        </authorList>
    </citation>
    <scope>IDENTIFICATION</scope>
</reference>
<evidence type="ECO:0000256" key="4">
    <source>
        <dbReference type="ARBA" id="ARBA00023157"/>
    </source>
</evidence>
<evidence type="ECO:0000313" key="9">
    <source>
        <dbReference type="Ensembl" id="ENSSGRP00000037718.1"/>
    </source>
</evidence>
<organism evidence="9 10">
    <name type="scientific">Sinocyclocheilus grahami</name>
    <name type="common">Dianchi golden-line fish</name>
    <name type="synonym">Barbus grahami</name>
    <dbReference type="NCBI Taxonomy" id="75366"/>
    <lineage>
        <taxon>Eukaryota</taxon>
        <taxon>Metazoa</taxon>
        <taxon>Chordata</taxon>
        <taxon>Craniata</taxon>
        <taxon>Vertebrata</taxon>
        <taxon>Euteleostomi</taxon>
        <taxon>Actinopterygii</taxon>
        <taxon>Neopterygii</taxon>
        <taxon>Teleostei</taxon>
        <taxon>Ostariophysi</taxon>
        <taxon>Cypriniformes</taxon>
        <taxon>Cyprinidae</taxon>
        <taxon>Cyprininae</taxon>
        <taxon>Sinocyclocheilus</taxon>
    </lineage>
</organism>
<keyword evidence="4" id="KW-1015">Disulfide bond</keyword>
<evidence type="ECO:0000256" key="2">
    <source>
        <dbReference type="ARBA" id="ARBA00022729"/>
    </source>
</evidence>
<accession>A0A672ML56</accession>
<dbReference type="PROSITE" id="PS50835">
    <property type="entry name" value="IG_LIKE"/>
    <property type="match status" value="2"/>
</dbReference>
<dbReference type="Proteomes" id="UP000472262">
    <property type="component" value="Unassembled WGS sequence"/>
</dbReference>
<protein>
    <submittedName>
        <fullName evidence="9">Interleukin-1 receptor type 1-like</fullName>
    </submittedName>
</protein>
<reference evidence="9" key="2">
    <citation type="submission" date="2025-09" db="UniProtKB">
        <authorList>
            <consortium name="Ensembl"/>
        </authorList>
    </citation>
    <scope>IDENTIFICATION</scope>
</reference>
<dbReference type="SUPFAM" id="SSF48726">
    <property type="entry name" value="Immunoglobulin"/>
    <property type="match status" value="2"/>
</dbReference>
<dbReference type="SMART" id="SM00409">
    <property type="entry name" value="IG"/>
    <property type="match status" value="2"/>
</dbReference>
<evidence type="ECO:0000256" key="3">
    <source>
        <dbReference type="ARBA" id="ARBA00022737"/>
    </source>
</evidence>
<evidence type="ECO:0000256" key="5">
    <source>
        <dbReference type="ARBA" id="ARBA00023180"/>
    </source>
</evidence>
<dbReference type="Ensembl" id="ENSSGRT00000040467.1">
    <property type="protein sequence ID" value="ENSSGRP00000037718.1"/>
    <property type="gene ID" value="ENSSGRG00000020803.1"/>
</dbReference>
<keyword evidence="3" id="KW-0677">Repeat</keyword>
<feature type="signal peptide" evidence="7">
    <location>
        <begin position="1"/>
        <end position="18"/>
    </location>
</feature>
<dbReference type="InterPro" id="IPR007110">
    <property type="entry name" value="Ig-like_dom"/>
</dbReference>
<dbReference type="InterPro" id="IPR003599">
    <property type="entry name" value="Ig_sub"/>
</dbReference>
<dbReference type="PANTHER" id="PTHR11890:SF3">
    <property type="entry name" value="INTERLEUKIN-1 RECEPTOR TYPE 2"/>
    <property type="match status" value="1"/>
</dbReference>
<dbReference type="GO" id="GO:0004908">
    <property type="term" value="F:interleukin-1 receptor activity"/>
    <property type="evidence" value="ECO:0007669"/>
    <property type="project" value="InterPro"/>
</dbReference>
<feature type="chain" id="PRO_5025395935" evidence="7">
    <location>
        <begin position="19"/>
        <end position="362"/>
    </location>
</feature>
<dbReference type="InterPro" id="IPR036179">
    <property type="entry name" value="Ig-like_dom_sf"/>
</dbReference>
<keyword evidence="5" id="KW-0325">Glycoprotein</keyword>
<evidence type="ECO:0000256" key="6">
    <source>
        <dbReference type="ARBA" id="ARBA00023319"/>
    </source>
</evidence>
<sequence>MGRLSLIFLVAVLWPTECAVISTETLGPESCRDFGQGFERAFSIPGEVAILECPLQVHYLFNPAETPYSVTWYDERTGSEITALEQSVMLKKTQVWFFNVTMQQQGKYTCVVRTQSECYKQATGLVVTEMTSEDCERPQRGLQRISAHVNDLLVCPLRKYLKSVDSPSIQWYKNCELLQEDKKFVPNEDMLNIRKVHLDDAGFYTCKMTFRVAGVVREMAETIECEVKGSSFRKDCVVVVRGKGIPMVDVIWKVLLGSEEEFISQNTSHRVHQKPMNESRTTDGFLMVRTLSLSAVWEEDFYLNFTCMASSSRGQPSAQISLVPAGASQQYLNQYYFNTNILYQPVHLINMCIFISSETCHS</sequence>
<evidence type="ECO:0000256" key="1">
    <source>
        <dbReference type="ARBA" id="ARBA00009752"/>
    </source>
</evidence>
<feature type="domain" description="Ig-like" evidence="8">
    <location>
        <begin position="28"/>
        <end position="126"/>
    </location>
</feature>
<dbReference type="InterPro" id="IPR013783">
    <property type="entry name" value="Ig-like_fold"/>
</dbReference>
<gene>
    <name evidence="9" type="primary">LOC107567423</name>
</gene>
<dbReference type="AlphaFoldDB" id="A0A672ML56"/>
<dbReference type="InterPro" id="IPR015621">
    <property type="entry name" value="IL-1_rcpt_fam"/>
</dbReference>
<name>A0A672ML56_SINGR</name>
<dbReference type="PRINTS" id="PR01536">
    <property type="entry name" value="INTRLKN1R12F"/>
</dbReference>
<proteinExistence type="inferred from homology"/>
<keyword evidence="2 7" id="KW-0732">Signal</keyword>
<dbReference type="Pfam" id="PF13895">
    <property type="entry name" value="Ig_2"/>
    <property type="match status" value="1"/>
</dbReference>
<dbReference type="InterPro" id="IPR004074">
    <property type="entry name" value="IL-1_rcpt_I/II-typ"/>
</dbReference>
<dbReference type="PANTHER" id="PTHR11890">
    <property type="entry name" value="INTERLEUKIN-1 RECEPTOR FAMILY MEMBER"/>
    <property type="match status" value="1"/>
</dbReference>
<dbReference type="Gene3D" id="2.60.40.10">
    <property type="entry name" value="Immunoglobulins"/>
    <property type="match status" value="3"/>
</dbReference>